<evidence type="ECO:0000313" key="2">
    <source>
        <dbReference type="EMBL" id="CAL1155734.1"/>
    </source>
</evidence>
<dbReference type="EMBL" id="CAMXCT030003090">
    <property type="protein sequence ID" value="CAL4789671.1"/>
    <property type="molecule type" value="Genomic_DNA"/>
</dbReference>
<dbReference type="Proteomes" id="UP001152797">
    <property type="component" value="Unassembled WGS sequence"/>
</dbReference>
<protein>
    <submittedName>
        <fullName evidence="1">Uncharacterized protein</fullName>
    </submittedName>
</protein>
<sequence length="674" mass="77127">MSTLAKVLWINLDRRTDRADAQLNALEAAGLEDFGERFSAVDGSQVDFDTVPETILTRKGREQAENPPDFVLGRVLTPGAVGLWLSWYEVMCRIMEEAAPNECFLVVEDDAEYSEDFGVQLFRLLDALDRCDELWHACAVGFIKSKSRHQELYWESERPKWAKECDEVLKVPVKLCGATAILVHGPDGAEEMLRSLFPIDADQQFDLKITMQIHDPQSTMRFYSSAVPLATAPLSEAGDTDIQRIPPEKQRQLREEAQRRHRMGDHLPCIGSEPEPPPLARVRRVRPLPWTPLQRGLGLEWCCMSVRPSQHSWPSRRPTSPGTNGCTVEISAEELELQKLRSLDKGVPELRHLHGELALKTQQLRQRPSRQVEEEYHTLQHLLQEAVEARDHILQAAIPYARRPCEQTRKALLLRKVPNGDSDLRAAAHFPSGRRKILLMGLYHSCTNAMAKELERHFDVEILNDWHTCKADANWKHRANSRRPPALAEDVFCVLMAKEPHFWLQSCSRELRNFFEIRPVGPERRELPAQELWQLLSSIEHDGVLYENAMDLWNDTMHSYLDDSVYPPHQTVIVRCEDFLFSFHGVLRALQKLGALTPKLPLETAVPLMERAKGHKECRDRDEALQFYSNPKHQKAAFNSDQLALIGFALDRKALAQLGYDEPDCVQRWVTQGL</sequence>
<dbReference type="OrthoDB" id="10454189at2759"/>
<name>A0A9P1D1Y5_9DINO</name>
<dbReference type="EMBL" id="CAMXCT010003090">
    <property type="protein sequence ID" value="CAI4002359.1"/>
    <property type="molecule type" value="Genomic_DNA"/>
</dbReference>
<reference evidence="2" key="2">
    <citation type="submission" date="2024-04" db="EMBL/GenBank/DDBJ databases">
        <authorList>
            <person name="Chen Y."/>
            <person name="Shah S."/>
            <person name="Dougan E. K."/>
            <person name="Thang M."/>
            <person name="Chan C."/>
        </authorList>
    </citation>
    <scope>NUCLEOTIDE SEQUENCE [LARGE SCALE GENOMIC DNA]</scope>
</reference>
<accession>A0A9P1D1Y5</accession>
<evidence type="ECO:0000313" key="1">
    <source>
        <dbReference type="EMBL" id="CAI4002359.1"/>
    </source>
</evidence>
<dbReference type="AlphaFoldDB" id="A0A9P1D1Y5"/>
<evidence type="ECO:0000313" key="3">
    <source>
        <dbReference type="Proteomes" id="UP001152797"/>
    </source>
</evidence>
<organism evidence="1">
    <name type="scientific">Cladocopium goreaui</name>
    <dbReference type="NCBI Taxonomy" id="2562237"/>
    <lineage>
        <taxon>Eukaryota</taxon>
        <taxon>Sar</taxon>
        <taxon>Alveolata</taxon>
        <taxon>Dinophyceae</taxon>
        <taxon>Suessiales</taxon>
        <taxon>Symbiodiniaceae</taxon>
        <taxon>Cladocopium</taxon>
    </lineage>
</organism>
<proteinExistence type="predicted"/>
<reference evidence="1" key="1">
    <citation type="submission" date="2022-10" db="EMBL/GenBank/DDBJ databases">
        <authorList>
            <person name="Chen Y."/>
            <person name="Dougan E. K."/>
            <person name="Chan C."/>
            <person name="Rhodes N."/>
            <person name="Thang M."/>
        </authorList>
    </citation>
    <scope>NUCLEOTIDE SEQUENCE</scope>
</reference>
<comment type="caution">
    <text evidence="1">The sequence shown here is derived from an EMBL/GenBank/DDBJ whole genome shotgun (WGS) entry which is preliminary data.</text>
</comment>
<dbReference type="InterPro" id="IPR002654">
    <property type="entry name" value="Glyco_trans_25"/>
</dbReference>
<gene>
    <name evidence="1" type="ORF">C1SCF055_LOCUS28318</name>
</gene>
<dbReference type="EMBL" id="CAMXCT020003090">
    <property type="protein sequence ID" value="CAL1155734.1"/>
    <property type="molecule type" value="Genomic_DNA"/>
</dbReference>
<dbReference type="CDD" id="cd06532">
    <property type="entry name" value="Glyco_transf_25"/>
    <property type="match status" value="1"/>
</dbReference>
<keyword evidence="3" id="KW-1185">Reference proteome</keyword>